<keyword evidence="5" id="KW-0539">Nucleus</keyword>
<name>A0A284SCF1_ARMOS</name>
<comment type="subcellular location">
    <subcellularLocation>
        <location evidence="1">Nucleus</location>
    </subcellularLocation>
</comment>
<dbReference type="GO" id="GO:0005634">
    <property type="term" value="C:nucleus"/>
    <property type="evidence" value="ECO:0007669"/>
    <property type="project" value="UniProtKB-SubCell"/>
</dbReference>
<dbReference type="STRING" id="47428.A0A284SCF1"/>
<feature type="compositionally biased region" description="Acidic residues" evidence="6">
    <location>
        <begin position="64"/>
        <end position="77"/>
    </location>
</feature>
<dbReference type="EMBL" id="FUEG01000066">
    <property type="protein sequence ID" value="SJL18670.1"/>
    <property type="molecule type" value="Genomic_DNA"/>
</dbReference>
<evidence type="ECO:0000313" key="8">
    <source>
        <dbReference type="Proteomes" id="UP000219338"/>
    </source>
</evidence>
<evidence type="ECO:0000256" key="6">
    <source>
        <dbReference type="SAM" id="MobiDB-lite"/>
    </source>
</evidence>
<dbReference type="GO" id="GO:0008270">
    <property type="term" value="F:zinc ion binding"/>
    <property type="evidence" value="ECO:0007669"/>
    <property type="project" value="UniProtKB-KW"/>
</dbReference>
<dbReference type="SUPFAM" id="SSF53098">
    <property type="entry name" value="Ribonuclease H-like"/>
    <property type="match status" value="1"/>
</dbReference>
<feature type="region of interest" description="Disordered" evidence="6">
    <location>
        <begin position="366"/>
        <end position="399"/>
    </location>
</feature>
<evidence type="ECO:0000256" key="5">
    <source>
        <dbReference type="ARBA" id="ARBA00023242"/>
    </source>
</evidence>
<organism evidence="7 8">
    <name type="scientific">Armillaria ostoyae</name>
    <name type="common">Armillaria root rot fungus</name>
    <dbReference type="NCBI Taxonomy" id="47428"/>
    <lineage>
        <taxon>Eukaryota</taxon>
        <taxon>Fungi</taxon>
        <taxon>Dikarya</taxon>
        <taxon>Basidiomycota</taxon>
        <taxon>Agaricomycotina</taxon>
        <taxon>Agaricomycetes</taxon>
        <taxon>Agaricomycetidae</taxon>
        <taxon>Agaricales</taxon>
        <taxon>Marasmiineae</taxon>
        <taxon>Physalacriaceae</taxon>
        <taxon>Armillaria</taxon>
    </lineage>
</organism>
<dbReference type="PANTHER" id="PTHR46481">
    <property type="entry name" value="ZINC FINGER BED DOMAIN-CONTAINING PROTEIN 4"/>
    <property type="match status" value="1"/>
</dbReference>
<sequence>MAHTRSPSASSQPPKGTAQCRKVRSKRKRDDSSSSSDDEGTSKSNNKQAKPQKKSKTSRHEPSVDDDVVEVDDVPEDMDENEHILKKNVASWTSDVYDHYHSPPAIKVEENGTVKYVFTCKWHGTTHIRARKDTSTTNLKNHAERCDMKASSTKSKQTKIDEVASRYTYGEFHLLHAEWMTQSHRPTLIIEDPKLQEIYRLLNPNVKIPSDTTLGCDIKEVYEVSKERMKEMLKEHEGRFHITFDAWAAPNSHDYLGIVLVWCHEGQIRVVTLDLVELTEAHTGAYLAERVMEVLKEYGIEDRILGETGDNASVNDKTLDELEMLFKEVSELIITRRETQVRCFAHILNLIVKAILSQFEAKHRVKKPDDPAKKARSRQKDNNEDESDVDEFEDDDDDVLDDEDQAALEDIRKELDAEEDALIEEESWDRQEVLDLTDAEINTGVAPLTKLLKLSKCVFHKSTLQKDLADLCDKKNIAVLKMIRRVITRWNTTSNVIERGLHLRPALDALCIKSEHNKGKPPTKRLKCLRLHDVE</sequence>
<dbReference type="InterPro" id="IPR052035">
    <property type="entry name" value="ZnF_BED_domain_contain"/>
</dbReference>
<reference evidence="8" key="1">
    <citation type="journal article" date="2017" name="Nat. Ecol. Evol.">
        <title>Genome expansion and lineage-specific genetic innovations in the forest pathogenic fungi Armillaria.</title>
        <authorList>
            <person name="Sipos G."/>
            <person name="Prasanna A.N."/>
            <person name="Walter M.C."/>
            <person name="O'Connor E."/>
            <person name="Balint B."/>
            <person name="Krizsan K."/>
            <person name="Kiss B."/>
            <person name="Hess J."/>
            <person name="Varga T."/>
            <person name="Slot J."/>
            <person name="Riley R."/>
            <person name="Boka B."/>
            <person name="Rigling D."/>
            <person name="Barry K."/>
            <person name="Lee J."/>
            <person name="Mihaltcheva S."/>
            <person name="LaButti K."/>
            <person name="Lipzen A."/>
            <person name="Waldron R."/>
            <person name="Moloney N.M."/>
            <person name="Sperisen C."/>
            <person name="Kredics L."/>
            <person name="Vagvoelgyi C."/>
            <person name="Patrignani A."/>
            <person name="Fitzpatrick D."/>
            <person name="Nagy I."/>
            <person name="Doyle S."/>
            <person name="Anderson J.B."/>
            <person name="Grigoriev I.V."/>
            <person name="Gueldener U."/>
            <person name="Muensterkoetter M."/>
            <person name="Nagy L.G."/>
        </authorList>
    </citation>
    <scope>NUCLEOTIDE SEQUENCE [LARGE SCALE GENOMIC DNA]</scope>
    <source>
        <strain evidence="8">C18/9</strain>
    </source>
</reference>
<feature type="region of interest" description="Disordered" evidence="6">
    <location>
        <begin position="1"/>
        <end position="77"/>
    </location>
</feature>
<dbReference type="OrthoDB" id="3228311at2759"/>
<feature type="compositionally biased region" description="Basic and acidic residues" evidence="6">
    <location>
        <begin position="367"/>
        <end position="382"/>
    </location>
</feature>
<evidence type="ECO:0000256" key="1">
    <source>
        <dbReference type="ARBA" id="ARBA00004123"/>
    </source>
</evidence>
<accession>A0A284SCF1</accession>
<feature type="compositionally biased region" description="Acidic residues" evidence="6">
    <location>
        <begin position="383"/>
        <end position="399"/>
    </location>
</feature>
<dbReference type="OMA" id="WISESSR"/>
<keyword evidence="3" id="KW-0863">Zinc-finger</keyword>
<keyword evidence="2" id="KW-0479">Metal-binding</keyword>
<gene>
    <name evidence="7" type="ORF">ARMOST_22267</name>
</gene>
<dbReference type="InterPro" id="IPR012337">
    <property type="entry name" value="RNaseH-like_sf"/>
</dbReference>
<evidence type="ECO:0000256" key="4">
    <source>
        <dbReference type="ARBA" id="ARBA00022833"/>
    </source>
</evidence>
<proteinExistence type="predicted"/>
<dbReference type="AlphaFoldDB" id="A0A284SCF1"/>
<keyword evidence="8" id="KW-1185">Reference proteome</keyword>
<feature type="compositionally biased region" description="Polar residues" evidence="6">
    <location>
        <begin position="1"/>
        <end position="14"/>
    </location>
</feature>
<evidence type="ECO:0008006" key="9">
    <source>
        <dbReference type="Google" id="ProtNLM"/>
    </source>
</evidence>
<keyword evidence="4" id="KW-0862">Zinc</keyword>
<evidence type="ECO:0000313" key="7">
    <source>
        <dbReference type="EMBL" id="SJL18670.1"/>
    </source>
</evidence>
<evidence type="ECO:0000256" key="2">
    <source>
        <dbReference type="ARBA" id="ARBA00022723"/>
    </source>
</evidence>
<evidence type="ECO:0000256" key="3">
    <source>
        <dbReference type="ARBA" id="ARBA00022771"/>
    </source>
</evidence>
<dbReference type="PANTHER" id="PTHR46481:SF10">
    <property type="entry name" value="ZINC FINGER BED DOMAIN-CONTAINING PROTEIN 39"/>
    <property type="match status" value="1"/>
</dbReference>
<protein>
    <recommendedName>
        <fullName evidence="9">HAT C-terminal dimerisation domain-containing protein</fullName>
    </recommendedName>
</protein>
<dbReference type="Proteomes" id="UP000219338">
    <property type="component" value="Unassembled WGS sequence"/>
</dbReference>